<feature type="compositionally biased region" description="Pro residues" evidence="1">
    <location>
        <begin position="165"/>
        <end position="196"/>
    </location>
</feature>
<feature type="compositionally biased region" description="Low complexity" evidence="1">
    <location>
        <begin position="143"/>
        <end position="164"/>
    </location>
</feature>
<reference evidence="2 3" key="1">
    <citation type="journal article" date="2016" name="Nat. Commun.">
        <title>Thousands of microbial genomes shed light on interconnected biogeochemical processes in an aquifer system.</title>
        <authorList>
            <person name="Anantharaman K."/>
            <person name="Brown C.T."/>
            <person name="Hug L.A."/>
            <person name="Sharon I."/>
            <person name="Castelle C.J."/>
            <person name="Probst A.J."/>
            <person name="Thomas B.C."/>
            <person name="Singh A."/>
            <person name="Wilkins M.J."/>
            <person name="Karaoz U."/>
            <person name="Brodie E.L."/>
            <person name="Williams K.H."/>
            <person name="Hubbard S.S."/>
            <person name="Banfield J.F."/>
        </authorList>
    </citation>
    <scope>NUCLEOTIDE SEQUENCE [LARGE SCALE GENOMIC DNA]</scope>
</reference>
<feature type="region of interest" description="Disordered" evidence="1">
    <location>
        <begin position="143"/>
        <end position="232"/>
    </location>
</feature>
<organism evidence="2 3">
    <name type="scientific">Candidatus Kaiserbacteria bacterium RIFCSPHIGHO2_01_FULL_55_17</name>
    <dbReference type="NCBI Taxonomy" id="1798484"/>
    <lineage>
        <taxon>Bacteria</taxon>
        <taxon>Candidatus Kaiseribacteriota</taxon>
    </lineage>
</organism>
<dbReference type="EMBL" id="MFKX01000008">
    <property type="protein sequence ID" value="OGG57956.1"/>
    <property type="molecule type" value="Genomic_DNA"/>
</dbReference>
<name>A0A1F6D968_9BACT</name>
<evidence type="ECO:0000256" key="1">
    <source>
        <dbReference type="SAM" id="MobiDB-lite"/>
    </source>
</evidence>
<evidence type="ECO:0000313" key="2">
    <source>
        <dbReference type="EMBL" id="OGG57956.1"/>
    </source>
</evidence>
<dbReference type="AlphaFoldDB" id="A0A1F6D968"/>
<accession>A0A1F6D968</accession>
<feature type="compositionally biased region" description="Basic and acidic residues" evidence="1">
    <location>
        <begin position="217"/>
        <end position="232"/>
    </location>
</feature>
<comment type="caution">
    <text evidence="2">The sequence shown here is derived from an EMBL/GenBank/DDBJ whole genome shotgun (WGS) entry which is preliminary data.</text>
</comment>
<dbReference type="Proteomes" id="UP000177958">
    <property type="component" value="Unassembled WGS sequence"/>
</dbReference>
<protein>
    <submittedName>
        <fullName evidence="2">Uncharacterized protein</fullName>
    </submittedName>
</protein>
<evidence type="ECO:0000313" key="3">
    <source>
        <dbReference type="Proteomes" id="UP000177958"/>
    </source>
</evidence>
<gene>
    <name evidence="2" type="ORF">A2853_03460</name>
</gene>
<proteinExistence type="predicted"/>
<sequence length="232" mass="25205">MDDKVQSELKEIFAGLPRPIQDAITSSDVQKKLRELADTHKLHLDQWQWLENEVMMALLGMMPIEDLQESIKSGVKVPDEVAAELTEAISKIVFEPIRQELERELEHPDAKGKEVSGMDAMRTQTLKEEAEAVVASSVELLASTPTTSRDSSSSSQLAARSSVAPVPPIPPVTPPAPQAPQQTPPQVIPATPPPSPLTEKAVRAPVSGSYKAGEASTVRKDVHDDPYREPPA</sequence>